<protein>
    <submittedName>
        <fullName evidence="1">18404_t:CDS:1</fullName>
    </submittedName>
</protein>
<feature type="non-terminal residue" evidence="1">
    <location>
        <position position="1"/>
    </location>
</feature>
<sequence length="93" mass="10824">KYKYKEHTAYERCDHRTLLWSFRRRIHAAYVSEMAACRLIRTLKDYLPQQNGTLMIVQIVCNRKGSSKTYGCKNSCSNTSAVRVQETSNDDSK</sequence>
<reference evidence="1" key="1">
    <citation type="submission" date="2021-06" db="EMBL/GenBank/DDBJ databases">
        <authorList>
            <person name="Kallberg Y."/>
            <person name="Tangrot J."/>
            <person name="Rosling A."/>
        </authorList>
    </citation>
    <scope>NUCLEOTIDE SEQUENCE</scope>
    <source>
        <strain evidence="1">CL551</strain>
    </source>
</reference>
<dbReference type="Proteomes" id="UP000789342">
    <property type="component" value="Unassembled WGS sequence"/>
</dbReference>
<accession>A0A9N9J510</accession>
<dbReference type="AlphaFoldDB" id="A0A9N9J510"/>
<keyword evidence="2" id="KW-1185">Reference proteome</keyword>
<gene>
    <name evidence="1" type="ORF">AMORRO_LOCUS16196</name>
</gene>
<evidence type="ECO:0000313" key="1">
    <source>
        <dbReference type="EMBL" id="CAG8764907.1"/>
    </source>
</evidence>
<proteinExistence type="predicted"/>
<comment type="caution">
    <text evidence="1">The sequence shown here is derived from an EMBL/GenBank/DDBJ whole genome shotgun (WGS) entry which is preliminary data.</text>
</comment>
<dbReference type="EMBL" id="CAJVPV010043000">
    <property type="protein sequence ID" value="CAG8764907.1"/>
    <property type="molecule type" value="Genomic_DNA"/>
</dbReference>
<organism evidence="1 2">
    <name type="scientific">Acaulospora morrowiae</name>
    <dbReference type="NCBI Taxonomy" id="94023"/>
    <lineage>
        <taxon>Eukaryota</taxon>
        <taxon>Fungi</taxon>
        <taxon>Fungi incertae sedis</taxon>
        <taxon>Mucoromycota</taxon>
        <taxon>Glomeromycotina</taxon>
        <taxon>Glomeromycetes</taxon>
        <taxon>Diversisporales</taxon>
        <taxon>Acaulosporaceae</taxon>
        <taxon>Acaulospora</taxon>
    </lineage>
</organism>
<name>A0A9N9J510_9GLOM</name>
<evidence type="ECO:0000313" key="2">
    <source>
        <dbReference type="Proteomes" id="UP000789342"/>
    </source>
</evidence>